<protein>
    <submittedName>
        <fullName evidence="2">Uncharacterized protein</fullName>
    </submittedName>
</protein>
<gene>
    <name evidence="2" type="ORF">DFA_02946</name>
</gene>
<dbReference type="GeneID" id="14877146"/>
<dbReference type="KEGG" id="dfa:DFA_02946"/>
<accession>F4PG68</accession>
<name>F4PG68_CACFS</name>
<keyword evidence="3" id="KW-1185">Reference proteome</keyword>
<feature type="region of interest" description="Disordered" evidence="1">
    <location>
        <begin position="300"/>
        <end position="333"/>
    </location>
</feature>
<dbReference type="EMBL" id="GL883006">
    <property type="protein sequence ID" value="EGG24702.1"/>
    <property type="molecule type" value="Genomic_DNA"/>
</dbReference>
<sequence length="397" mass="45003">MLTGGVPRLICYALEYVHSNTVNTLESKELIKHINERGKSNQFIPLLNAKSTTDQRLMYLELVRLFILNIKIPISCTQKIDPRQWFITSEESEQPIEYVFADVIQFYHIYIKPHPTDLNIAFLNFPRITIDHLLGTITDPKEKSRLMIAEDSLFSKSIRITGEALEKSLASSVCQRILDESELNFPFLQGIKIHNKYAEHVFRFFPIFTNRKDFGSFDMKMVNHLMEQPLEGDKGIMVHTNSFKDVWGQAKVNTLYKCGSKSESSDFYIKLSQTKGKEIIFDSKEIATFISPSTPFPKKLLAGKKEDASKEQSNPSKKKRKQSDESPLPHVPDNIDLVILNDDGLKLLLGFPLYEKLCSGPTSYLMVQGPLTNTSLSTASTPSITSTTSTTSAMFIN</sequence>
<organism evidence="2 3">
    <name type="scientific">Cavenderia fasciculata</name>
    <name type="common">Slime mold</name>
    <name type="synonym">Dictyostelium fasciculatum</name>
    <dbReference type="NCBI Taxonomy" id="261658"/>
    <lineage>
        <taxon>Eukaryota</taxon>
        <taxon>Amoebozoa</taxon>
        <taxon>Evosea</taxon>
        <taxon>Eumycetozoa</taxon>
        <taxon>Dictyostelia</taxon>
        <taxon>Acytosteliales</taxon>
        <taxon>Cavenderiaceae</taxon>
        <taxon>Cavenderia</taxon>
    </lineage>
</organism>
<evidence type="ECO:0000313" key="2">
    <source>
        <dbReference type="EMBL" id="EGG24702.1"/>
    </source>
</evidence>
<evidence type="ECO:0000313" key="3">
    <source>
        <dbReference type="Proteomes" id="UP000007797"/>
    </source>
</evidence>
<dbReference type="AlphaFoldDB" id="F4PG68"/>
<evidence type="ECO:0000256" key="1">
    <source>
        <dbReference type="SAM" id="MobiDB-lite"/>
    </source>
</evidence>
<dbReference type="Proteomes" id="UP000007797">
    <property type="component" value="Unassembled WGS sequence"/>
</dbReference>
<dbReference type="OrthoDB" id="24158at2759"/>
<proteinExistence type="predicted"/>
<reference evidence="3" key="1">
    <citation type="journal article" date="2011" name="Genome Res.">
        <title>Phylogeny-wide analysis of social amoeba genomes highlights ancient origins for complex intercellular communication.</title>
        <authorList>
            <person name="Heidel A.J."/>
            <person name="Lawal H.M."/>
            <person name="Felder M."/>
            <person name="Schilde C."/>
            <person name="Helps N.R."/>
            <person name="Tunggal B."/>
            <person name="Rivero F."/>
            <person name="John U."/>
            <person name="Schleicher M."/>
            <person name="Eichinger L."/>
            <person name="Platzer M."/>
            <person name="Noegel A.A."/>
            <person name="Schaap P."/>
            <person name="Gloeckner G."/>
        </authorList>
    </citation>
    <scope>NUCLEOTIDE SEQUENCE [LARGE SCALE GENOMIC DNA]</scope>
    <source>
        <strain evidence="3">SH3</strain>
    </source>
</reference>
<dbReference type="RefSeq" id="XP_004362553.1">
    <property type="nucleotide sequence ID" value="XM_004362496.1"/>
</dbReference>